<evidence type="ECO:0000256" key="14">
    <source>
        <dbReference type="RuleBase" id="RU003661"/>
    </source>
</evidence>
<dbReference type="GO" id="GO:0015986">
    <property type="term" value="P:proton motive force-driven ATP synthesis"/>
    <property type="evidence" value="ECO:0007669"/>
    <property type="project" value="InterPro"/>
</dbReference>
<keyword evidence="6 14" id="KW-0375">Hydrogen ion transport</keyword>
<evidence type="ECO:0000256" key="11">
    <source>
        <dbReference type="ARBA" id="ARBA00023310"/>
    </source>
</evidence>
<dbReference type="AlphaFoldDB" id="A0A343S7G9"/>
<evidence type="ECO:0000256" key="9">
    <source>
        <dbReference type="ARBA" id="ARBA00023128"/>
    </source>
</evidence>
<evidence type="ECO:0000313" key="16">
    <source>
        <dbReference type="EMBL" id="AUN28812.1"/>
    </source>
</evidence>
<keyword evidence="3 14" id="KW-0813">Transport</keyword>
<comment type="similarity">
    <text evidence="2 14">Belongs to the ATPase protein 8 family.</text>
</comment>
<proteinExistence type="inferred from homology"/>
<dbReference type="Pfam" id="PF00895">
    <property type="entry name" value="ATP-synt_8"/>
    <property type="match status" value="1"/>
</dbReference>
<organism evidence="16">
    <name type="scientific">Sinocyclocheilus multipunctatus</name>
    <dbReference type="NCBI Taxonomy" id="307953"/>
    <lineage>
        <taxon>Eukaryota</taxon>
        <taxon>Metazoa</taxon>
        <taxon>Chordata</taxon>
        <taxon>Craniata</taxon>
        <taxon>Vertebrata</taxon>
        <taxon>Euteleostomi</taxon>
        <taxon>Actinopterygii</taxon>
        <taxon>Neopterygii</taxon>
        <taxon>Teleostei</taxon>
        <taxon>Ostariophysi</taxon>
        <taxon>Cypriniformes</taxon>
        <taxon>Cyprinidae</taxon>
        <taxon>Cyprininae</taxon>
        <taxon>Sinocyclocheilus</taxon>
    </lineage>
</organism>
<evidence type="ECO:0000256" key="10">
    <source>
        <dbReference type="ARBA" id="ARBA00023136"/>
    </source>
</evidence>
<comment type="subunit">
    <text evidence="13">Component of the ATP synthase complex composed at least of ATP5F1A/subunit alpha, ATP5F1B/subunit beta, ATP5MC1/subunit c (homooctomer), MT-ATP6/subunit a, MT-ATP8/subunit 8, ATP5ME/subunit e, ATP5MF/subunit f, ATP5MG/subunit g, ATP5MK/subunit k, ATP5MJ/subunit j, ATP5F1C/subunit gamma, ATP5F1D/subunit delta, ATP5F1E/subunit epsilon, ATP5PF/subunit F6, ATP5PB/subunit b, ATP5PD/subunit d, ATP5PO/subunit OSCP. ATP synthase complex consists of a soluble F(1) head domain (subunits alpha(3) and beta(3)) - the catalytic core - and a membrane F(0) domain - the membrane proton channel (subunits c, a, 8, e, f, g, k and j). These two domains are linked by a central stalk (subunits gamma, delta, and epsilon) rotating inside the F1 region and a stationary peripheral stalk (subunits F6, b, d, and OSCP).</text>
</comment>
<reference evidence="16" key="1">
    <citation type="submission" date="2017-10" db="EMBL/GenBank/DDBJ databases">
        <title>Characterization and phylogenetic analysis of the complete mitogenome of a cavefish, Sinocyclocheilus multipunctatus (Cypriniformes: Cyprinidae).</title>
        <authorList>
            <person name="Zhang R."/>
            <person name="Wang X."/>
        </authorList>
    </citation>
    <scope>NUCLEOTIDE SEQUENCE</scope>
</reference>
<gene>
    <name evidence="16" type="primary">ATP8</name>
</gene>
<dbReference type="EMBL" id="MG026730">
    <property type="protein sequence ID" value="AUN28812.1"/>
    <property type="molecule type" value="Genomic_DNA"/>
</dbReference>
<keyword evidence="8 14" id="KW-0406">Ion transport</keyword>
<keyword evidence="5 14" id="KW-0812">Transmembrane</keyword>
<keyword evidence="9 14" id="KW-0496">Mitochondrion</keyword>
<dbReference type="InterPro" id="IPR001421">
    <property type="entry name" value="ATP8_metazoa"/>
</dbReference>
<keyword evidence="10 15" id="KW-0472">Membrane</keyword>
<evidence type="ECO:0000256" key="15">
    <source>
        <dbReference type="SAM" id="Phobius"/>
    </source>
</evidence>
<dbReference type="PANTHER" id="PTHR39937">
    <property type="entry name" value="ATP SYNTHASE PROTEIN 8"/>
    <property type="match status" value="1"/>
</dbReference>
<geneLocation type="mitochondrion" evidence="16"/>
<evidence type="ECO:0000256" key="5">
    <source>
        <dbReference type="ARBA" id="ARBA00022692"/>
    </source>
</evidence>
<sequence>MPQLNPGPWFAILVFSWLLFLAVIPTKILNHISPNKPTPVSAEKHKTGPWYWPW</sequence>
<evidence type="ECO:0000256" key="6">
    <source>
        <dbReference type="ARBA" id="ARBA00022781"/>
    </source>
</evidence>
<evidence type="ECO:0000256" key="7">
    <source>
        <dbReference type="ARBA" id="ARBA00022989"/>
    </source>
</evidence>
<dbReference type="GO" id="GO:0031966">
    <property type="term" value="C:mitochondrial membrane"/>
    <property type="evidence" value="ECO:0007669"/>
    <property type="project" value="UniProtKB-SubCell"/>
</dbReference>
<evidence type="ECO:0000256" key="2">
    <source>
        <dbReference type="ARBA" id="ARBA00008892"/>
    </source>
</evidence>
<dbReference type="GO" id="GO:0045259">
    <property type="term" value="C:proton-transporting ATP synthase complex"/>
    <property type="evidence" value="ECO:0007669"/>
    <property type="project" value="UniProtKB-KW"/>
</dbReference>
<evidence type="ECO:0000256" key="12">
    <source>
        <dbReference type="ARBA" id="ARBA00053067"/>
    </source>
</evidence>
<feature type="transmembrane region" description="Helical" evidence="15">
    <location>
        <begin position="6"/>
        <end position="24"/>
    </location>
</feature>
<evidence type="ECO:0000256" key="1">
    <source>
        <dbReference type="ARBA" id="ARBA00004304"/>
    </source>
</evidence>
<dbReference type="PANTHER" id="PTHR39937:SF1">
    <property type="entry name" value="ATP SYNTHASE PROTEIN 8"/>
    <property type="match status" value="1"/>
</dbReference>
<dbReference type="GO" id="GO:0015078">
    <property type="term" value="F:proton transmembrane transporter activity"/>
    <property type="evidence" value="ECO:0007669"/>
    <property type="project" value="InterPro"/>
</dbReference>
<keyword evidence="7 15" id="KW-1133">Transmembrane helix</keyword>
<evidence type="ECO:0000256" key="13">
    <source>
        <dbReference type="ARBA" id="ARBA00064647"/>
    </source>
</evidence>
<evidence type="ECO:0000256" key="3">
    <source>
        <dbReference type="ARBA" id="ARBA00022448"/>
    </source>
</evidence>
<comment type="function">
    <text evidence="12">Subunit 8, of the mitochondrial membrane ATP synthase complex (F(1)F(0) ATP synthase or Complex V) that produces ATP from ADP in the presence of a proton gradient across the membrane which is generated by electron transport complexes of the respiratory chain. ATP synthase complex consist of a soluble F(1) head domain - the catalytic core - and a membrane F(1) domain - the membrane proton channel. These two domains are linked by a central stalk rotating inside the F(1) region and a stationary peripheral stalk. During catalysis, ATP synthesis in the catalytic domain of F(1) is coupled via a rotary mechanism of the central stalk subunits to proton translocation. In vivo, can only synthesize ATP although its ATP hydrolase activity can be activated artificially in vitro. Part of the complex F(0) domain.</text>
</comment>
<accession>A0A343S7G9</accession>
<keyword evidence="11" id="KW-0066">ATP synthesis</keyword>
<comment type="subcellular location">
    <subcellularLocation>
        <location evidence="1 14">Mitochondrion membrane</location>
        <topology evidence="1 14">Single-pass membrane protein</topology>
    </subcellularLocation>
</comment>
<evidence type="ECO:0000256" key="8">
    <source>
        <dbReference type="ARBA" id="ARBA00023065"/>
    </source>
</evidence>
<evidence type="ECO:0000256" key="4">
    <source>
        <dbReference type="ARBA" id="ARBA00022547"/>
    </source>
</evidence>
<protein>
    <recommendedName>
        <fullName evidence="14">ATP synthase complex subunit 8</fullName>
    </recommendedName>
</protein>
<name>A0A343S7G9_9TELE</name>
<keyword evidence="4 14" id="KW-0138">CF(0)</keyword>
<dbReference type="InterPro" id="IPR050635">
    <property type="entry name" value="ATPase_protein_8"/>
</dbReference>